<organism evidence="2">
    <name type="scientific">Cacopsylla melanoneura</name>
    <dbReference type="NCBI Taxonomy" id="428564"/>
    <lineage>
        <taxon>Eukaryota</taxon>
        <taxon>Metazoa</taxon>
        <taxon>Ecdysozoa</taxon>
        <taxon>Arthropoda</taxon>
        <taxon>Hexapoda</taxon>
        <taxon>Insecta</taxon>
        <taxon>Pterygota</taxon>
        <taxon>Neoptera</taxon>
        <taxon>Paraneoptera</taxon>
        <taxon>Hemiptera</taxon>
        <taxon>Sternorrhyncha</taxon>
        <taxon>Psylloidea</taxon>
        <taxon>Psyllidae</taxon>
        <taxon>Psyllinae</taxon>
        <taxon>Cacopsylla</taxon>
    </lineage>
</organism>
<protein>
    <submittedName>
        <fullName evidence="2">Uncharacterized protein</fullName>
    </submittedName>
</protein>
<feature type="signal peptide" evidence="1">
    <location>
        <begin position="1"/>
        <end position="18"/>
    </location>
</feature>
<proteinExistence type="predicted"/>
<reference evidence="2" key="1">
    <citation type="submission" date="2021-05" db="EMBL/GenBank/DDBJ databases">
        <authorList>
            <person name="Alioto T."/>
            <person name="Alioto T."/>
            <person name="Gomez Garrido J."/>
        </authorList>
    </citation>
    <scope>NUCLEOTIDE SEQUENCE</scope>
</reference>
<evidence type="ECO:0000256" key="1">
    <source>
        <dbReference type="SAM" id="SignalP"/>
    </source>
</evidence>
<feature type="chain" id="PRO_5035001088" evidence="1">
    <location>
        <begin position="19"/>
        <end position="111"/>
    </location>
</feature>
<sequence length="111" mass="13097">MVRWKFWVVIFEPTWLLGESPYCWDFTTTENLGIFLNHSCTFVFSRHHAGKYIGPYVGENGNSAIILNRSVIFKIGNLNFSLWIFYPLFLHIFICHRDHYQQNLLGSKPII</sequence>
<keyword evidence="1" id="KW-0732">Signal</keyword>
<name>A0A8D8PL99_9HEMI</name>
<accession>A0A8D8PL99</accession>
<dbReference type="AlphaFoldDB" id="A0A8D8PL99"/>
<dbReference type="EMBL" id="HBUF01002158">
    <property type="protein sequence ID" value="CAG6606111.1"/>
    <property type="molecule type" value="Transcribed_RNA"/>
</dbReference>
<evidence type="ECO:0000313" key="2">
    <source>
        <dbReference type="EMBL" id="CAG6606111.1"/>
    </source>
</evidence>